<dbReference type="PANTHER" id="PTHR11265">
    <property type="entry name" value="S-ADENOSYL-METHYLTRANSFERASE MRAW"/>
    <property type="match status" value="1"/>
</dbReference>
<dbReference type="SUPFAM" id="SSF81799">
    <property type="entry name" value="Putative methyltransferase TM0872, insert domain"/>
    <property type="match status" value="1"/>
</dbReference>
<accession>A0A0F9S1R8</accession>
<dbReference type="GO" id="GO:0005737">
    <property type="term" value="C:cytoplasm"/>
    <property type="evidence" value="ECO:0007669"/>
    <property type="project" value="TreeGrafter"/>
</dbReference>
<dbReference type="SUPFAM" id="SSF53335">
    <property type="entry name" value="S-adenosyl-L-methionine-dependent methyltransferases"/>
    <property type="match status" value="1"/>
</dbReference>
<evidence type="ECO:0000256" key="2">
    <source>
        <dbReference type="ARBA" id="ARBA00022490"/>
    </source>
</evidence>
<dbReference type="InterPro" id="IPR002903">
    <property type="entry name" value="RsmH"/>
</dbReference>
<dbReference type="HAMAP" id="MF_01007">
    <property type="entry name" value="16SrRNA_methyltr_H"/>
    <property type="match status" value="1"/>
</dbReference>
<evidence type="ECO:0000256" key="6">
    <source>
        <dbReference type="ARBA" id="ARBA00022691"/>
    </source>
</evidence>
<evidence type="ECO:0000256" key="4">
    <source>
        <dbReference type="ARBA" id="ARBA00022603"/>
    </source>
</evidence>
<keyword evidence="4" id="KW-0489">Methyltransferase</keyword>
<dbReference type="Gene3D" id="3.40.50.150">
    <property type="entry name" value="Vaccinia Virus protein VP39"/>
    <property type="match status" value="1"/>
</dbReference>
<reference evidence="7" key="1">
    <citation type="journal article" date="2015" name="Nature">
        <title>Complex archaea that bridge the gap between prokaryotes and eukaryotes.</title>
        <authorList>
            <person name="Spang A."/>
            <person name="Saw J.H."/>
            <person name="Jorgensen S.L."/>
            <person name="Zaremba-Niedzwiedzka K."/>
            <person name="Martijn J."/>
            <person name="Lind A.E."/>
            <person name="van Eijk R."/>
            <person name="Schleper C."/>
            <person name="Guy L."/>
            <person name="Ettema T.J."/>
        </authorList>
    </citation>
    <scope>NUCLEOTIDE SEQUENCE</scope>
</reference>
<sequence length="310" mass="35079">MEYDHKSVLLAEVVKQLHSKTGGTLVDCTLGGAGHARAILENIGTESLFIGIDRDDTALAAAKIVLENFSQQLLLVKGNFKDLDQLLKGKVDAVDGFLFDLGVSSIHFDIPARGFSYKNDGPLDMRMDKSQKVTAATIVNEYSRNELHQIIRDYGEERWASRIAQFIVEARERKSLESTLELVQVIKNAIPAKARRKGPHPAKRTFQAFRIAVNEELTALESALWQTIRWLNAKGRIVVISYHSLEDRLVKRIFQKLEQGFICKPGFKDCEAFEKPIIKRITRKVIKPSEEEIAINRRARSAKLRVVEKL</sequence>
<dbReference type="PANTHER" id="PTHR11265:SF0">
    <property type="entry name" value="12S RRNA N4-METHYLCYTIDINE METHYLTRANSFERASE"/>
    <property type="match status" value="1"/>
</dbReference>
<dbReference type="InterPro" id="IPR023397">
    <property type="entry name" value="SAM-dep_MeTrfase_MraW_recog"/>
</dbReference>
<dbReference type="GO" id="GO:0071424">
    <property type="term" value="F:rRNA (cytosine-N4-)-methyltransferase activity"/>
    <property type="evidence" value="ECO:0007669"/>
    <property type="project" value="TreeGrafter"/>
</dbReference>
<dbReference type="Pfam" id="PF01795">
    <property type="entry name" value="Methyltransf_5"/>
    <property type="match status" value="1"/>
</dbReference>
<organism evidence="7">
    <name type="scientific">marine sediment metagenome</name>
    <dbReference type="NCBI Taxonomy" id="412755"/>
    <lineage>
        <taxon>unclassified sequences</taxon>
        <taxon>metagenomes</taxon>
        <taxon>ecological metagenomes</taxon>
    </lineage>
</organism>
<comment type="caution">
    <text evidence="7">The sequence shown here is derived from an EMBL/GenBank/DDBJ whole genome shotgun (WGS) entry which is preliminary data.</text>
</comment>
<evidence type="ECO:0000313" key="7">
    <source>
        <dbReference type="EMBL" id="KKN61044.1"/>
    </source>
</evidence>
<keyword evidence="3" id="KW-0698">rRNA processing</keyword>
<dbReference type="AlphaFoldDB" id="A0A0F9S1R8"/>
<name>A0A0F9S1R8_9ZZZZ</name>
<dbReference type="InterPro" id="IPR029063">
    <property type="entry name" value="SAM-dependent_MTases_sf"/>
</dbReference>
<dbReference type="EMBL" id="LAZR01000674">
    <property type="protein sequence ID" value="KKN61044.1"/>
    <property type="molecule type" value="Genomic_DNA"/>
</dbReference>
<gene>
    <name evidence="7" type="ORF">LCGC14_0526030</name>
</gene>
<comment type="similarity">
    <text evidence="1">Belongs to the methyltransferase superfamily. RsmH family.</text>
</comment>
<keyword evidence="5" id="KW-0808">Transferase</keyword>
<proteinExistence type="inferred from homology"/>
<evidence type="ECO:0000256" key="1">
    <source>
        <dbReference type="ARBA" id="ARBA00010396"/>
    </source>
</evidence>
<dbReference type="Gene3D" id="1.10.150.170">
    <property type="entry name" value="Putative methyltransferase TM0872, insert domain"/>
    <property type="match status" value="1"/>
</dbReference>
<keyword evidence="6" id="KW-0949">S-adenosyl-L-methionine</keyword>
<keyword evidence="2" id="KW-0963">Cytoplasm</keyword>
<protein>
    <submittedName>
        <fullName evidence="7">Uncharacterized protein</fullName>
    </submittedName>
</protein>
<dbReference type="NCBIfam" id="TIGR00006">
    <property type="entry name" value="16S rRNA (cytosine(1402)-N(4))-methyltransferase RsmH"/>
    <property type="match status" value="1"/>
</dbReference>
<dbReference type="PIRSF" id="PIRSF004486">
    <property type="entry name" value="MraW"/>
    <property type="match status" value="1"/>
</dbReference>
<dbReference type="FunFam" id="1.10.150.170:FF:000001">
    <property type="entry name" value="Ribosomal RNA small subunit methyltransferase H"/>
    <property type="match status" value="1"/>
</dbReference>
<evidence type="ECO:0000256" key="3">
    <source>
        <dbReference type="ARBA" id="ARBA00022552"/>
    </source>
</evidence>
<evidence type="ECO:0000256" key="5">
    <source>
        <dbReference type="ARBA" id="ARBA00022679"/>
    </source>
</evidence>
<dbReference type="GO" id="GO:0070475">
    <property type="term" value="P:rRNA base methylation"/>
    <property type="evidence" value="ECO:0007669"/>
    <property type="project" value="TreeGrafter"/>
</dbReference>